<dbReference type="AlphaFoldDB" id="A0A521E3A2"/>
<dbReference type="EMBL" id="FXTM01000032">
    <property type="protein sequence ID" value="SMO78434.1"/>
    <property type="molecule type" value="Genomic_DNA"/>
</dbReference>
<proteinExistence type="predicted"/>
<dbReference type="SUPFAM" id="SSF52833">
    <property type="entry name" value="Thioredoxin-like"/>
    <property type="match status" value="1"/>
</dbReference>
<name>A0A521E3A2_9BACT</name>
<protein>
    <submittedName>
        <fullName evidence="1">Thiol:disulfide interchange protein DsbC</fullName>
    </submittedName>
</protein>
<gene>
    <name evidence="1" type="ORF">SAMN06269117_1323</name>
</gene>
<reference evidence="1 2" key="1">
    <citation type="submission" date="2017-05" db="EMBL/GenBank/DDBJ databases">
        <authorList>
            <person name="Varghese N."/>
            <person name="Submissions S."/>
        </authorList>
    </citation>
    <scope>NUCLEOTIDE SEQUENCE [LARGE SCALE GENOMIC DNA]</scope>
    <source>
        <strain evidence="1 2">DSM 16304</strain>
    </source>
</reference>
<dbReference type="Proteomes" id="UP000317315">
    <property type="component" value="Unassembled WGS sequence"/>
</dbReference>
<evidence type="ECO:0000313" key="2">
    <source>
        <dbReference type="Proteomes" id="UP000317315"/>
    </source>
</evidence>
<dbReference type="RefSeq" id="WP_185954310.1">
    <property type="nucleotide sequence ID" value="NZ_FXTM01000032.1"/>
</dbReference>
<evidence type="ECO:0000313" key="1">
    <source>
        <dbReference type="EMBL" id="SMO78434.1"/>
    </source>
</evidence>
<accession>A0A521E3A2</accession>
<keyword evidence="2" id="KW-1185">Reference proteome</keyword>
<dbReference type="Gene3D" id="3.40.30.10">
    <property type="entry name" value="Glutaredoxin"/>
    <property type="match status" value="1"/>
</dbReference>
<organism evidence="1 2">
    <name type="scientific">Balnearium lithotrophicum</name>
    <dbReference type="NCBI Taxonomy" id="223788"/>
    <lineage>
        <taxon>Bacteria</taxon>
        <taxon>Pseudomonadati</taxon>
        <taxon>Aquificota</taxon>
        <taxon>Aquificia</taxon>
        <taxon>Desulfurobacteriales</taxon>
        <taxon>Desulfurobacteriaceae</taxon>
        <taxon>Balnearium</taxon>
    </lineage>
</organism>
<dbReference type="InterPro" id="IPR036249">
    <property type="entry name" value="Thioredoxin-like_sf"/>
</dbReference>
<sequence>MRLQLTLILFLILYSSRALSLGCPSLSEAQIILNLSLKYPLVVKSVVPFPSFNSCKIFTESGETFFLSRDKKFLIEGMIINIPKAKFLKEDLIFFKKKSLFSLGKGEDIFVFTNPFCEVCRKNKKLLVNLSEKYRVNVIPLGFKGNGFEAAVSSYCLNLNEKNFFSLHRIELCDEGKLKVWSISDKFKKIGITGTPIVVTSDGSIFIGVDGIRELLRKN</sequence>